<evidence type="ECO:0000313" key="2">
    <source>
        <dbReference type="Proteomes" id="UP000285258"/>
    </source>
</evidence>
<dbReference type="Proteomes" id="UP000285258">
    <property type="component" value="Unassembled WGS sequence"/>
</dbReference>
<dbReference type="RefSeq" id="WP_096228517.1">
    <property type="nucleotide sequence ID" value="NZ_CP168029.1"/>
</dbReference>
<evidence type="ECO:0000313" key="1">
    <source>
        <dbReference type="EMBL" id="ROT88551.1"/>
    </source>
</evidence>
<gene>
    <name evidence="1" type="ORF">DMP12_11805</name>
</gene>
<dbReference type="AlphaFoldDB" id="A0A423UHW1"/>
<reference evidence="2" key="1">
    <citation type="submission" date="2018-05" db="EMBL/GenBank/DDBJ databases">
        <title>Genome Sequencing of selected type strains of the family Eggerthellaceae.</title>
        <authorList>
            <person name="Danylec N."/>
            <person name="Stoll D.A."/>
            <person name="Doetsch A."/>
            <person name="Huch M."/>
        </authorList>
    </citation>
    <scope>NUCLEOTIDE SEQUENCE [LARGE SCALE GENOMIC DNA]</scope>
    <source>
        <strain evidence="2">DSM 27213</strain>
    </source>
</reference>
<accession>A0A423UHW1</accession>
<dbReference type="Pfam" id="PF13786">
    <property type="entry name" value="DUF4179"/>
    <property type="match status" value="1"/>
</dbReference>
<proteinExistence type="predicted"/>
<name>A0A423UHW1_9ACTN</name>
<protein>
    <submittedName>
        <fullName evidence="1">DUF4179 domain-containing protein</fullName>
    </submittedName>
</protein>
<dbReference type="InterPro" id="IPR025436">
    <property type="entry name" value="DUF4179"/>
</dbReference>
<organism evidence="1 2">
    <name type="scientific">Gordonibacter urolithinfaciens</name>
    <dbReference type="NCBI Taxonomy" id="1335613"/>
    <lineage>
        <taxon>Bacteria</taxon>
        <taxon>Bacillati</taxon>
        <taxon>Actinomycetota</taxon>
        <taxon>Coriobacteriia</taxon>
        <taxon>Eggerthellales</taxon>
        <taxon>Eggerthellaceae</taxon>
        <taxon>Gordonibacter</taxon>
    </lineage>
</organism>
<comment type="caution">
    <text evidence="1">The sequence shown here is derived from an EMBL/GenBank/DDBJ whole genome shotgun (WGS) entry which is preliminary data.</text>
</comment>
<sequence length="365" mass="38117">MDREYNEAMDDLRFSPAAKERMAARLAAAQEQARAVRPQPDVHAARGGKRRWRFAAAAAATVVLAVGLAGGAYASGALMGVGNVMDDLFGGPPAQTEVVGKIGRPLGASATSNGVTVTAEAIIGDRANYTIVFSIAKDDGTPFEGVEALDNGALPLGFGEAAGVHVDGVTTSGGSSHFYDADPSDNVIQYVEQMSVTSTGGSIIGHTARASFQNLYRYGDGGREAVAEGTWDMKFVVDYEDTSVDLPAGQPFELNGMGATLDSASISPIALTLEYTADGAMDWLEQGSGRLSEHNGSEVDRFLNPSITVNMKDGTVLEIDASKHSGGTRENGSTTACHKNIVFEEFLNTDDVASVTIGGTEIALP</sequence>
<dbReference type="EMBL" id="QIBW01000016">
    <property type="protein sequence ID" value="ROT88551.1"/>
    <property type="molecule type" value="Genomic_DNA"/>
</dbReference>